<protein>
    <submittedName>
        <fullName evidence="4">Putative lipolytic protein G-D-S-L family</fullName>
    </submittedName>
</protein>
<dbReference type="EMBL" id="CAIE01000043">
    <property type="protein sequence ID" value="CCH21693.1"/>
    <property type="molecule type" value="Genomic_DNA"/>
</dbReference>
<dbReference type="InterPro" id="IPR013517">
    <property type="entry name" value="FG-GAP"/>
</dbReference>
<dbReference type="InterPro" id="IPR036514">
    <property type="entry name" value="SGNH_hydro_sf"/>
</dbReference>
<accession>I0LCZ6</accession>
<evidence type="ECO:0000259" key="3">
    <source>
        <dbReference type="Pfam" id="PF13472"/>
    </source>
</evidence>
<feature type="chain" id="PRO_5003630675" evidence="2">
    <location>
        <begin position="44"/>
        <end position="1098"/>
    </location>
</feature>
<name>I0LCZ6_9ACTN</name>
<dbReference type="Proteomes" id="UP000003448">
    <property type="component" value="Unassembled WGS sequence"/>
</dbReference>
<evidence type="ECO:0000313" key="4">
    <source>
        <dbReference type="EMBL" id="CCH21693.1"/>
    </source>
</evidence>
<feature type="domain" description="SGNH hydrolase-type esterase" evidence="3">
    <location>
        <begin position="295"/>
        <end position="473"/>
    </location>
</feature>
<dbReference type="SUPFAM" id="SSF52266">
    <property type="entry name" value="SGNH hydrolase"/>
    <property type="match status" value="1"/>
</dbReference>
<dbReference type="SUPFAM" id="SSF69318">
    <property type="entry name" value="Integrin alpha N-terminal domain"/>
    <property type="match status" value="2"/>
</dbReference>
<dbReference type="PANTHER" id="PTHR30383">
    <property type="entry name" value="THIOESTERASE 1/PROTEASE 1/LYSOPHOSPHOLIPASE L1"/>
    <property type="match status" value="1"/>
</dbReference>
<evidence type="ECO:0000256" key="1">
    <source>
        <dbReference type="ARBA" id="ARBA00022729"/>
    </source>
</evidence>
<dbReference type="AlphaFoldDB" id="I0LCZ6"/>
<dbReference type="InterPro" id="IPR051532">
    <property type="entry name" value="Ester_Hydrolysis_Enzymes"/>
</dbReference>
<dbReference type="InterPro" id="IPR013830">
    <property type="entry name" value="SGNH_hydro"/>
</dbReference>
<sequence>MPGTGRKTIVWSRHARRWGHAATALLLALIVAVQPGAASPAQAATTHTAVFEFDLPEGLDRAKAAAWVSEVNDRNPLLSDSLKEEVDSDELDLPGGTADVGWPDFDGQLALTATGLTITVVSDESTSDVGYLGTLGAIAAGAAVGYFVRFACSAAMAYFFALPWQPSQVICSPLGVFLGTFTSQAILIKLRGQERDWREWLGAVGLSLVTAIGPGVWEKYLGPWVRDHGVEMMEGIGAALRAAANGLRWFGRAVGDVATNIGNWFYDNAVDAIAAIQRGATRGGAQRPDLRVMPLGDSITAGVESSDNNGYRDELHDGLSAVWGDDRVTFVGSQTTGTMAENRNEGHPGKRIDEIADLAECTVPQYKPNVVTLHAGTNDANQNFAMWSAPARLRELIDQVLADSPRAVVVVARLLPTGKEGLQARIDAINSALTGMVADLQAQDKHVLLVDTSDIRVSEGLQNDSHPDDGGYAKLGYDFFRGVLAADGRGWLQTPEVVPGNCMRDQPTSPTPTSPVTALGDGWSRLGVIVPGFEGESYRPAFAELNGDNHADYLQVYSDGSFRASINTVGQPGFPEWVDVGTYEPAVDPGLNGGILRMNADEVRFADLNGDGRDDFLAVGGSNSLTRAFLNLPGSDGRLRFVFWGIVFDDVSFSRDNLRFADVTGDGYDDILRVGATGAVHAYINVPNPTDPFTPPTWREKLNWAPGATGASLFNLRFADVDNDKKADYLTVGSNGNVHAYLNRGGKDAGGFEAHLNFANESNYPGELVQFKDISGDGKADYLVVYNQGAVRAWLNRGGNLETTTTALGAGWSRLGVIAPGMPRPATYARTEIAEMNGDKRADYVQIRRDGSIRVGINTEDQPGQPTWLPWGGGTGEFVPTGQRSAVPADPADMGFADSIRFADINGDGRDDFIQLSASGEMEVFYNRLLKADGLPGFVHQVGNIAPVNDVARGDIRFADINGDGRDDYLRVGTAGQVHAYTNTGLASDNPKPVWIEKLNWAPGATGASRNNLRFADVDNDNKADYLTVGSNGNVHAYLNRGGKDAGGFEAHLNFANESNYPGGLVQFKDISGDGKADYLVVYNQGAVRAWLNRGGNL</sequence>
<comment type="caution">
    <text evidence="4">The sequence shown here is derived from an EMBL/GenBank/DDBJ whole genome shotgun (WGS) entry which is preliminary data.</text>
</comment>
<proteinExistence type="predicted"/>
<evidence type="ECO:0000256" key="2">
    <source>
        <dbReference type="SAM" id="SignalP"/>
    </source>
</evidence>
<dbReference type="InterPro" id="IPR028994">
    <property type="entry name" value="Integrin_alpha_N"/>
</dbReference>
<dbReference type="GO" id="GO:0004622">
    <property type="term" value="F:phosphatidylcholine lysophospholipase activity"/>
    <property type="evidence" value="ECO:0007669"/>
    <property type="project" value="TreeGrafter"/>
</dbReference>
<feature type="signal peptide" evidence="2">
    <location>
        <begin position="1"/>
        <end position="43"/>
    </location>
</feature>
<dbReference type="CDD" id="cd01833">
    <property type="entry name" value="XynB_like"/>
    <property type="match status" value="1"/>
</dbReference>
<dbReference type="Gene3D" id="3.40.50.1110">
    <property type="entry name" value="SGNH hydrolase"/>
    <property type="match status" value="1"/>
</dbReference>
<dbReference type="Pfam" id="PF13472">
    <property type="entry name" value="Lipase_GDSL_2"/>
    <property type="match status" value="1"/>
</dbReference>
<dbReference type="PANTHER" id="PTHR30383:SF5">
    <property type="entry name" value="SGNH HYDROLASE-TYPE ESTERASE DOMAIN-CONTAINING PROTEIN"/>
    <property type="match status" value="1"/>
</dbReference>
<gene>
    <name evidence="4" type="ORF">MILUP08_46592</name>
</gene>
<keyword evidence="1 2" id="KW-0732">Signal</keyword>
<organism evidence="4 5">
    <name type="scientific">Micromonospora lupini str. Lupac 08</name>
    <dbReference type="NCBI Taxonomy" id="1150864"/>
    <lineage>
        <taxon>Bacteria</taxon>
        <taxon>Bacillati</taxon>
        <taxon>Actinomycetota</taxon>
        <taxon>Actinomycetes</taxon>
        <taxon>Micromonosporales</taxon>
        <taxon>Micromonosporaceae</taxon>
        <taxon>Micromonospora</taxon>
    </lineage>
</organism>
<dbReference type="Pfam" id="PF13517">
    <property type="entry name" value="FG-GAP_3"/>
    <property type="match status" value="2"/>
</dbReference>
<keyword evidence="5" id="KW-1185">Reference proteome</keyword>
<evidence type="ECO:0000313" key="5">
    <source>
        <dbReference type="Proteomes" id="UP000003448"/>
    </source>
</evidence>
<reference evidence="5" key="1">
    <citation type="journal article" date="2012" name="J. Bacteriol.">
        <title>Genome Sequence of Micromonospora lupini Lupac 08, Isolated from Root Nodules of Lupinus angustifolius.</title>
        <authorList>
            <person name="Alonso-Vega P."/>
            <person name="Normand P."/>
            <person name="Bacigalupe R."/>
            <person name="Pujic P."/>
            <person name="Lajus A."/>
            <person name="Vallenet D."/>
            <person name="Carro L."/>
            <person name="Coll P."/>
            <person name="Trujillo M.E."/>
        </authorList>
    </citation>
    <scope>NUCLEOTIDE SEQUENCE [LARGE SCALE GENOMIC DNA]</scope>
    <source>
        <strain evidence="5">Lupac 08</strain>
    </source>
</reference>
<dbReference type="STRING" id="1150864.MILUP08_46592"/>
<dbReference type="eggNOG" id="COG2755">
    <property type="taxonomic scope" value="Bacteria"/>
</dbReference>